<evidence type="ECO:0000313" key="1">
    <source>
        <dbReference type="EMBL" id="TWT41500.1"/>
    </source>
</evidence>
<name>A0A5C5VT75_9PLAN</name>
<reference evidence="1 2" key="1">
    <citation type="submission" date="2019-02" db="EMBL/GenBank/DDBJ databases">
        <title>Deep-cultivation of Planctomycetes and their phenomic and genomic characterization uncovers novel biology.</title>
        <authorList>
            <person name="Wiegand S."/>
            <person name="Jogler M."/>
            <person name="Boedeker C."/>
            <person name="Pinto D."/>
            <person name="Vollmers J."/>
            <person name="Rivas-Marin E."/>
            <person name="Kohn T."/>
            <person name="Peeters S.H."/>
            <person name="Heuer A."/>
            <person name="Rast P."/>
            <person name="Oberbeckmann S."/>
            <person name="Bunk B."/>
            <person name="Jeske O."/>
            <person name="Meyerdierks A."/>
            <person name="Storesund J.E."/>
            <person name="Kallscheuer N."/>
            <person name="Luecker S."/>
            <person name="Lage O.M."/>
            <person name="Pohl T."/>
            <person name="Merkel B.J."/>
            <person name="Hornburger P."/>
            <person name="Mueller R.-W."/>
            <person name="Bruemmer F."/>
            <person name="Labrenz M."/>
            <person name="Spormann A.M."/>
            <person name="Op Den Camp H."/>
            <person name="Overmann J."/>
            <person name="Amann R."/>
            <person name="Jetten M.S.M."/>
            <person name="Mascher T."/>
            <person name="Medema M.H."/>
            <person name="Devos D.P."/>
            <person name="Kaster A.-K."/>
            <person name="Ovreas L."/>
            <person name="Rohde M."/>
            <person name="Galperin M.Y."/>
            <person name="Jogler C."/>
        </authorList>
    </citation>
    <scope>NUCLEOTIDE SEQUENCE [LARGE SCALE GENOMIC DNA]</scope>
    <source>
        <strain evidence="1 2">KOR42</strain>
    </source>
</reference>
<dbReference type="RefSeq" id="WP_146512097.1">
    <property type="nucleotide sequence ID" value="NZ_SIHI01000043.1"/>
</dbReference>
<dbReference type="AlphaFoldDB" id="A0A5C5VT75"/>
<proteinExistence type="predicted"/>
<evidence type="ECO:0000313" key="2">
    <source>
        <dbReference type="Proteomes" id="UP000317243"/>
    </source>
</evidence>
<organism evidence="1 2">
    <name type="scientific">Thalassoglobus neptunius</name>
    <dbReference type="NCBI Taxonomy" id="1938619"/>
    <lineage>
        <taxon>Bacteria</taxon>
        <taxon>Pseudomonadati</taxon>
        <taxon>Planctomycetota</taxon>
        <taxon>Planctomycetia</taxon>
        <taxon>Planctomycetales</taxon>
        <taxon>Planctomycetaceae</taxon>
        <taxon>Thalassoglobus</taxon>
    </lineage>
</organism>
<protein>
    <submittedName>
        <fullName evidence="1">Replication initiator protein A</fullName>
    </submittedName>
</protein>
<keyword evidence="2" id="KW-1185">Reference proteome</keyword>
<dbReference type="Pfam" id="PF10134">
    <property type="entry name" value="RPA"/>
    <property type="match status" value="1"/>
</dbReference>
<dbReference type="Proteomes" id="UP000317243">
    <property type="component" value="Unassembled WGS sequence"/>
</dbReference>
<gene>
    <name evidence="1" type="ORF">KOR42_47710</name>
</gene>
<dbReference type="EMBL" id="SIHI01000043">
    <property type="protein sequence ID" value="TWT41500.1"/>
    <property type="molecule type" value="Genomic_DNA"/>
</dbReference>
<comment type="caution">
    <text evidence="1">The sequence shown here is derived from an EMBL/GenBank/DDBJ whole genome shotgun (WGS) entry which is preliminary data.</text>
</comment>
<dbReference type="InterPro" id="IPR018777">
    <property type="entry name" value="Replication_initiator_prot_A"/>
</dbReference>
<dbReference type="OrthoDB" id="9774004at2"/>
<sequence length="448" mass="51764">MAPATKREREPSEFGRDEMNLAEFPIAVIGKRPPGNVKTLVFRDQVWDKAVNKYVDRTLTVTSSDLLGLPTQFDDEVLLGCIQLSKANGFKSQEVQFTRYELLELLDRPRDGKNYRRVSESLDRWAGTLVISDKAWWDKERQGWVKDTFNVIDRVNIVEAEDIERARSLSKSPHKSTIRWGDFMWKSFQAGNLKELDFEFWKSLRLATSKRLFRILDKRFYHGPVVTFDLRTFAFEKVGLSRSMHTGQIKEKLRPANEELESRGYCSAKFVKKQRGQWDVEYRKKQKRKKLESEKCPVALQLEERGVSKRRAKSLVNQHGIDKVTDKIAMFDSLAASGKPKQAGYLVKAIEEDYQAQTVVVEPTTRPLPKLVSANPEKSEPEQEPNLVLEKLLASMTPEEIEQAEREALSKESKFYVDKYESYRTESPSRLAALRNSLLERHLLKVAV</sequence>
<accession>A0A5C5VT75</accession>